<dbReference type="GO" id="GO:0005886">
    <property type="term" value="C:plasma membrane"/>
    <property type="evidence" value="ECO:0007669"/>
    <property type="project" value="TreeGrafter"/>
</dbReference>
<feature type="transmembrane region" description="Helical" evidence="2">
    <location>
        <begin position="288"/>
        <end position="308"/>
    </location>
</feature>
<dbReference type="PANTHER" id="PTHR11328">
    <property type="entry name" value="MAJOR FACILITATOR SUPERFAMILY DOMAIN-CONTAINING PROTEIN"/>
    <property type="match status" value="1"/>
</dbReference>
<dbReference type="InterPro" id="IPR039672">
    <property type="entry name" value="MFS_2"/>
</dbReference>
<feature type="transmembrane region" description="Helical" evidence="2">
    <location>
        <begin position="116"/>
        <end position="140"/>
    </location>
</feature>
<feature type="transmembrane region" description="Helical" evidence="2">
    <location>
        <begin position="253"/>
        <end position="276"/>
    </location>
</feature>
<keyword evidence="2" id="KW-0472">Membrane</keyword>
<dbReference type="GO" id="GO:0008643">
    <property type="term" value="P:carbohydrate transport"/>
    <property type="evidence" value="ECO:0007669"/>
    <property type="project" value="InterPro"/>
</dbReference>
<comment type="similarity">
    <text evidence="1">Belongs to the sodium:galactoside symporter (TC 2.A.2) family.</text>
</comment>
<feature type="transmembrane region" description="Helical" evidence="2">
    <location>
        <begin position="430"/>
        <end position="453"/>
    </location>
</feature>
<dbReference type="EMBL" id="UGSS01000002">
    <property type="protein sequence ID" value="SUB32848.1"/>
    <property type="molecule type" value="Genomic_DNA"/>
</dbReference>
<protein>
    <submittedName>
        <fullName evidence="3">Inner membrane symporter yihP</fullName>
    </submittedName>
</protein>
<evidence type="ECO:0000256" key="1">
    <source>
        <dbReference type="ARBA" id="ARBA00009617"/>
    </source>
</evidence>
<dbReference type="AlphaFoldDB" id="A0A379B3L9"/>
<reference evidence="3 4" key="1">
    <citation type="submission" date="2018-06" db="EMBL/GenBank/DDBJ databases">
        <authorList>
            <consortium name="Pathogen Informatics"/>
            <person name="Doyle S."/>
        </authorList>
    </citation>
    <scope>NUCLEOTIDE SEQUENCE [LARGE SCALE GENOMIC DNA]</scope>
    <source>
        <strain evidence="3 4">NCTC10699</strain>
    </source>
</reference>
<feature type="transmembrane region" description="Helical" evidence="2">
    <location>
        <begin position="50"/>
        <end position="71"/>
    </location>
</feature>
<dbReference type="InterPro" id="IPR001927">
    <property type="entry name" value="Na/Gal_symport"/>
</dbReference>
<dbReference type="InterPro" id="IPR036259">
    <property type="entry name" value="MFS_trans_sf"/>
</dbReference>
<feature type="transmembrane region" description="Helical" evidence="2">
    <location>
        <begin position="196"/>
        <end position="215"/>
    </location>
</feature>
<gene>
    <name evidence="3" type="primary">yihP</name>
    <name evidence="3" type="ORF">NCTC10699_00437</name>
</gene>
<sequence length="473" mass="53239">MNQANQASGQQRAFGMKDKLAYMAGDMANDFSFIMSANFLMLFYTNVLKIEGYIVGILFLLARVVDGFTDIGMGRIVDTIKPYPEGRFRGLIRRAAPFVCLSGFLLFLHIVKDWDYSYKIIYIFVTYIFWGSFAYTAVNIPYGSMATVISAKTEDRSSLSVYRTVGANIAVLVISFGIPLLVYREIDGKQEIVPEMFTYIMGAFMIIAFIFYQVCWRCSTERIQIQLEPETPKEKKHCFEDIQAIFRNLVSNFALQIFILVAIVLLLGTLLVNAMNPYLYVDYFNSKFALSIGGVFAPIAVFAMAPFAQRWVKVYGKKESASVALLVSAIIYFALYFFHITNVWVYLAFVFVALLGIGYFNVIVWAFITDVIDHQFLKTNKREDGTIYATYSFARKLGQALAGGLGGVALSLVGYQAHVSVQSQEVLDSIYSFSNLAPAISYLIIAILLKFVYPLSKDVVLKNSEALEKLSKK</sequence>
<feature type="transmembrane region" description="Helical" evidence="2">
    <location>
        <begin position="161"/>
        <end position="184"/>
    </location>
</feature>
<proteinExistence type="inferred from homology"/>
<dbReference type="NCBIfam" id="TIGR00792">
    <property type="entry name" value="gph"/>
    <property type="match status" value="1"/>
</dbReference>
<feature type="transmembrane region" description="Helical" evidence="2">
    <location>
        <begin position="344"/>
        <end position="368"/>
    </location>
</feature>
<dbReference type="PANTHER" id="PTHR11328:SF24">
    <property type="entry name" value="MAJOR FACILITATOR SUPERFAMILY (MFS) PROFILE DOMAIN-CONTAINING PROTEIN"/>
    <property type="match status" value="1"/>
</dbReference>
<dbReference type="SUPFAM" id="SSF103473">
    <property type="entry name" value="MFS general substrate transporter"/>
    <property type="match status" value="1"/>
</dbReference>
<accession>A0A379B3L9</accession>
<feature type="transmembrane region" description="Helical" evidence="2">
    <location>
        <begin position="320"/>
        <end position="338"/>
    </location>
</feature>
<dbReference type="Gene3D" id="1.20.1250.20">
    <property type="entry name" value="MFS general substrate transporter like domains"/>
    <property type="match status" value="2"/>
</dbReference>
<evidence type="ECO:0000313" key="4">
    <source>
        <dbReference type="Proteomes" id="UP000254280"/>
    </source>
</evidence>
<keyword evidence="4" id="KW-1185">Reference proteome</keyword>
<feature type="transmembrane region" description="Helical" evidence="2">
    <location>
        <begin position="91"/>
        <end position="110"/>
    </location>
</feature>
<keyword evidence="2" id="KW-0812">Transmembrane</keyword>
<dbReference type="Pfam" id="PF13347">
    <property type="entry name" value="MFS_2"/>
    <property type="match status" value="1"/>
</dbReference>
<feature type="transmembrane region" description="Helical" evidence="2">
    <location>
        <begin position="400"/>
        <end position="418"/>
    </location>
</feature>
<keyword evidence="2" id="KW-1133">Transmembrane helix</keyword>
<dbReference type="GO" id="GO:0006814">
    <property type="term" value="P:sodium ion transport"/>
    <property type="evidence" value="ECO:0007669"/>
    <property type="project" value="InterPro"/>
</dbReference>
<dbReference type="Proteomes" id="UP000254280">
    <property type="component" value="Unassembled WGS sequence"/>
</dbReference>
<evidence type="ECO:0000313" key="3">
    <source>
        <dbReference type="EMBL" id="SUB32848.1"/>
    </source>
</evidence>
<organism evidence="3 4">
    <name type="scientific">[Pasteurella] mairii</name>
    <dbReference type="NCBI Taxonomy" id="757"/>
    <lineage>
        <taxon>Bacteria</taxon>
        <taxon>Pseudomonadati</taxon>
        <taxon>Pseudomonadota</taxon>
        <taxon>Gammaproteobacteria</taxon>
        <taxon>Pasteurellales</taxon>
        <taxon>Pasteurellaceae</taxon>
    </lineage>
</organism>
<name>A0A379B3L9_9PAST</name>
<dbReference type="GO" id="GO:0015293">
    <property type="term" value="F:symporter activity"/>
    <property type="evidence" value="ECO:0007669"/>
    <property type="project" value="InterPro"/>
</dbReference>
<evidence type="ECO:0000256" key="2">
    <source>
        <dbReference type="SAM" id="Phobius"/>
    </source>
</evidence>